<dbReference type="InterPro" id="IPR020846">
    <property type="entry name" value="MFS_dom"/>
</dbReference>
<evidence type="ECO:0000256" key="4">
    <source>
        <dbReference type="SAM" id="Phobius"/>
    </source>
</evidence>
<dbReference type="PROSITE" id="PS50850">
    <property type="entry name" value="MFS"/>
    <property type="match status" value="1"/>
</dbReference>
<evidence type="ECO:0000256" key="1">
    <source>
        <dbReference type="ARBA" id="ARBA00022692"/>
    </source>
</evidence>
<dbReference type="STRING" id="152573.SAMN04488051_105180"/>
<feature type="transmembrane region" description="Helical" evidence="4">
    <location>
        <begin position="198"/>
        <end position="221"/>
    </location>
</feature>
<feature type="transmembrane region" description="Helical" evidence="4">
    <location>
        <begin position="342"/>
        <end position="363"/>
    </location>
</feature>
<dbReference type="Proteomes" id="UP000198773">
    <property type="component" value="Unassembled WGS sequence"/>
</dbReference>
<evidence type="ECO:0000259" key="5">
    <source>
        <dbReference type="PROSITE" id="PS50850"/>
    </source>
</evidence>
<keyword evidence="7" id="KW-1185">Reference proteome</keyword>
<reference evidence="6 7" key="1">
    <citation type="submission" date="2016-10" db="EMBL/GenBank/DDBJ databases">
        <authorList>
            <person name="de Groot N.N."/>
        </authorList>
    </citation>
    <scope>NUCLEOTIDE SEQUENCE [LARGE SCALE GENOMIC DNA]</scope>
    <source>
        <strain evidence="6 7">CGMCC 1.3430</strain>
    </source>
</reference>
<dbReference type="RefSeq" id="WP_245785710.1">
    <property type="nucleotide sequence ID" value="NZ_FNRM01000005.1"/>
</dbReference>
<dbReference type="InterPro" id="IPR011701">
    <property type="entry name" value="MFS"/>
</dbReference>
<protein>
    <submittedName>
        <fullName evidence="6">MFS-type transporter involved in bile tolerance, Atg22 family</fullName>
    </submittedName>
</protein>
<feature type="transmembrane region" description="Helical" evidence="4">
    <location>
        <begin position="410"/>
        <end position="429"/>
    </location>
</feature>
<feature type="transmembrane region" description="Helical" evidence="4">
    <location>
        <begin position="134"/>
        <end position="151"/>
    </location>
</feature>
<evidence type="ECO:0000313" key="7">
    <source>
        <dbReference type="Proteomes" id="UP000198773"/>
    </source>
</evidence>
<feature type="domain" description="Major facilitator superfamily (MFS) profile" evidence="5">
    <location>
        <begin position="202"/>
        <end position="437"/>
    </location>
</feature>
<dbReference type="Gene3D" id="1.20.1250.20">
    <property type="entry name" value="MFS general substrate transporter like domains"/>
    <property type="match status" value="1"/>
</dbReference>
<evidence type="ECO:0000256" key="2">
    <source>
        <dbReference type="ARBA" id="ARBA00022989"/>
    </source>
</evidence>
<dbReference type="PANTHER" id="PTHR23526">
    <property type="entry name" value="INTEGRAL MEMBRANE TRANSPORT PROTEIN-RELATED"/>
    <property type="match status" value="1"/>
</dbReference>
<dbReference type="SUPFAM" id="SSF103473">
    <property type="entry name" value="MFS general substrate transporter"/>
    <property type="match status" value="1"/>
</dbReference>
<accession>A0A1H4DCS2</accession>
<feature type="transmembrane region" description="Helical" evidence="4">
    <location>
        <begin position="172"/>
        <end position="192"/>
    </location>
</feature>
<dbReference type="InterPro" id="IPR052528">
    <property type="entry name" value="Sugar_transport-like"/>
</dbReference>
<feature type="transmembrane region" description="Helical" evidence="4">
    <location>
        <begin position="285"/>
        <end position="310"/>
    </location>
</feature>
<dbReference type="InterPro" id="IPR036259">
    <property type="entry name" value="MFS_trans_sf"/>
</dbReference>
<feature type="transmembrane region" description="Helical" evidence="4">
    <location>
        <begin position="61"/>
        <end position="80"/>
    </location>
</feature>
<feature type="transmembrane region" description="Helical" evidence="4">
    <location>
        <begin position="107"/>
        <end position="128"/>
    </location>
</feature>
<gene>
    <name evidence="6" type="ORF">SAMN04488051_105180</name>
</gene>
<name>A0A1H4DCS2_ALKAM</name>
<dbReference type="Pfam" id="PF07690">
    <property type="entry name" value="MFS_1"/>
    <property type="match status" value="1"/>
</dbReference>
<feature type="transmembrane region" description="Helical" evidence="4">
    <location>
        <begin position="317"/>
        <end position="336"/>
    </location>
</feature>
<organism evidence="6 7">
    <name type="scientific">Alkalimonas amylolytica</name>
    <dbReference type="NCBI Taxonomy" id="152573"/>
    <lineage>
        <taxon>Bacteria</taxon>
        <taxon>Pseudomonadati</taxon>
        <taxon>Pseudomonadota</taxon>
        <taxon>Gammaproteobacteria</taxon>
        <taxon>Alkalimonas</taxon>
    </lineage>
</organism>
<dbReference type="GO" id="GO:0022857">
    <property type="term" value="F:transmembrane transporter activity"/>
    <property type="evidence" value="ECO:0007669"/>
    <property type="project" value="InterPro"/>
</dbReference>
<feature type="transmembrane region" description="Helical" evidence="4">
    <location>
        <begin position="383"/>
        <end position="404"/>
    </location>
</feature>
<sequence>MNPSQEKMDKLYSLIANEEDARACKDISEQACTEVPRNFFLILFSQTLTSLGDLLTSPKTVLTWLMTAVGAPAALIAWLVPIRESGSLLPQLLIGAWVRQHALRKPFLVLGAIIQALSLFGMVLVVLWLEGLSAGLAILGLLVVFSLGRGLNSVAMKDVQGKTIPKQRRGRLTGLASTLSGLLTTGVSLWLLGSAKEAGVLIYVLLLLGAAMLWFGAATLFSQIEEEPGETSGGGNAMRQAFANLALLRNDELFRHFVITRALLLSSALATPFLIVLAQQHSSSGALLGAFLLASSLASLLSSSFWGWLADWSSRRVLLLAAALASVFCLLAAIASQLEWALFANFWFYPLLFMLLSIAHAGVRVGRKTYLLDMAGGNKRTDYVSVSNTVIGALLLLTGLISALVASWSLFAVLVLFAAMSALGVLFAWRLKEVTAD</sequence>
<keyword evidence="2 4" id="KW-1133">Transmembrane helix</keyword>
<dbReference type="EMBL" id="FNRM01000005">
    <property type="protein sequence ID" value="SEA70417.1"/>
    <property type="molecule type" value="Genomic_DNA"/>
</dbReference>
<evidence type="ECO:0000313" key="6">
    <source>
        <dbReference type="EMBL" id="SEA70417.1"/>
    </source>
</evidence>
<dbReference type="AlphaFoldDB" id="A0A1H4DCS2"/>
<dbReference type="PANTHER" id="PTHR23526:SF2">
    <property type="entry name" value="MAJOR FACILITATOR SUPERFAMILY (MFS) PROFILE DOMAIN-CONTAINING PROTEIN"/>
    <property type="match status" value="1"/>
</dbReference>
<keyword evidence="3 4" id="KW-0472">Membrane</keyword>
<keyword evidence="1 4" id="KW-0812">Transmembrane</keyword>
<proteinExistence type="predicted"/>
<evidence type="ECO:0000256" key="3">
    <source>
        <dbReference type="ARBA" id="ARBA00023136"/>
    </source>
</evidence>
<feature type="transmembrane region" description="Helical" evidence="4">
    <location>
        <begin position="258"/>
        <end position="279"/>
    </location>
</feature>